<proteinExistence type="predicted"/>
<name>A0AAW1A3A6_9HYME</name>
<evidence type="ECO:0000256" key="1">
    <source>
        <dbReference type="SAM" id="MobiDB-lite"/>
    </source>
</evidence>
<gene>
    <name evidence="2" type="ORF">QLX08_004147</name>
</gene>
<feature type="compositionally biased region" description="Acidic residues" evidence="1">
    <location>
        <begin position="76"/>
        <end position="94"/>
    </location>
</feature>
<dbReference type="Proteomes" id="UP001432146">
    <property type="component" value="Unassembled WGS sequence"/>
</dbReference>
<feature type="region of interest" description="Disordered" evidence="1">
    <location>
        <begin position="69"/>
        <end position="102"/>
    </location>
</feature>
<dbReference type="EMBL" id="JAWNGG020000062">
    <property type="protein sequence ID" value="KAK9304520.1"/>
    <property type="molecule type" value="Genomic_DNA"/>
</dbReference>
<sequence>MSNWMVSTTLKYYDSPDCYSNRFDFLTALHFVALPRDDSQSHNLRQYRPRWIVHPFGFFFLRDGNGDCDNDHGDDHDDDNDGDGDDVDVDETEPNVEKDRRE</sequence>
<organism evidence="2 3">
    <name type="scientific">Tetragonisca angustula</name>
    <dbReference type="NCBI Taxonomy" id="166442"/>
    <lineage>
        <taxon>Eukaryota</taxon>
        <taxon>Metazoa</taxon>
        <taxon>Ecdysozoa</taxon>
        <taxon>Arthropoda</taxon>
        <taxon>Hexapoda</taxon>
        <taxon>Insecta</taxon>
        <taxon>Pterygota</taxon>
        <taxon>Neoptera</taxon>
        <taxon>Endopterygota</taxon>
        <taxon>Hymenoptera</taxon>
        <taxon>Apocrita</taxon>
        <taxon>Aculeata</taxon>
        <taxon>Apoidea</taxon>
        <taxon>Anthophila</taxon>
        <taxon>Apidae</taxon>
        <taxon>Tetragonisca</taxon>
    </lineage>
</organism>
<reference evidence="2 3" key="1">
    <citation type="submission" date="2024-05" db="EMBL/GenBank/DDBJ databases">
        <title>The nuclear and mitochondrial genome assemblies of Tetragonisca angustula (Apidae: Meliponini), a tiny yet remarkable pollinator in the Neotropics.</title>
        <authorList>
            <person name="Ferrari R."/>
            <person name="Ricardo P.C."/>
            <person name="Dias F.C."/>
            <person name="Araujo N.S."/>
            <person name="Soares D.O."/>
            <person name="Zhou Q.-S."/>
            <person name="Zhu C.-D."/>
            <person name="Coutinho L."/>
            <person name="Airas M.C."/>
            <person name="Batista T.M."/>
        </authorList>
    </citation>
    <scope>NUCLEOTIDE SEQUENCE [LARGE SCALE GENOMIC DNA]</scope>
    <source>
        <strain evidence="2">ASF017062</strain>
        <tissue evidence="2">Abdomen</tissue>
    </source>
</reference>
<protein>
    <submittedName>
        <fullName evidence="2">Uncharacterized protein</fullName>
    </submittedName>
</protein>
<evidence type="ECO:0000313" key="3">
    <source>
        <dbReference type="Proteomes" id="UP001432146"/>
    </source>
</evidence>
<dbReference type="AlphaFoldDB" id="A0AAW1A3A6"/>
<accession>A0AAW1A3A6</accession>
<comment type="caution">
    <text evidence="2">The sequence shown here is derived from an EMBL/GenBank/DDBJ whole genome shotgun (WGS) entry which is preliminary data.</text>
</comment>
<keyword evidence="3" id="KW-1185">Reference proteome</keyword>
<evidence type="ECO:0000313" key="2">
    <source>
        <dbReference type="EMBL" id="KAK9304520.1"/>
    </source>
</evidence>